<dbReference type="PANTHER" id="PTHR37943">
    <property type="entry name" value="PROTEIN VES"/>
    <property type="match status" value="1"/>
</dbReference>
<dbReference type="Gene3D" id="2.60.120.10">
    <property type="entry name" value="Jelly Rolls"/>
    <property type="match status" value="1"/>
</dbReference>
<dbReference type="Proteomes" id="UP000000265">
    <property type="component" value="Chromosome"/>
</dbReference>
<evidence type="ECO:0000313" key="2">
    <source>
        <dbReference type="Proteomes" id="UP000000265"/>
    </source>
</evidence>
<dbReference type="STRING" id="272620.KPN_01285"/>
<organism evidence="1 2">
    <name type="scientific">Klebsiella pneumoniae subsp. pneumoniae (strain ATCC 700721 / MGH 78578)</name>
    <dbReference type="NCBI Taxonomy" id="272620"/>
    <lineage>
        <taxon>Bacteria</taxon>
        <taxon>Pseudomonadati</taxon>
        <taxon>Pseudomonadota</taxon>
        <taxon>Gammaproteobacteria</taxon>
        <taxon>Enterobacterales</taxon>
        <taxon>Enterobacteriaceae</taxon>
        <taxon>Klebsiella/Raoultella group</taxon>
        <taxon>Klebsiella</taxon>
        <taxon>Klebsiella pneumoniae complex</taxon>
    </lineage>
</organism>
<dbReference type="AlphaFoldDB" id="A6T7Z7"/>
<dbReference type="PANTHER" id="PTHR37943:SF1">
    <property type="entry name" value="PROTEIN VES"/>
    <property type="match status" value="1"/>
</dbReference>
<dbReference type="InterPro" id="IPR014710">
    <property type="entry name" value="RmlC-like_jellyroll"/>
</dbReference>
<evidence type="ECO:0008006" key="3">
    <source>
        <dbReference type="Google" id="ProtNLM"/>
    </source>
</evidence>
<dbReference type="InterPro" id="IPR011051">
    <property type="entry name" value="RmlC_Cupin_sf"/>
</dbReference>
<dbReference type="EMBL" id="CP000647">
    <property type="protein sequence ID" value="ABR76718.1"/>
    <property type="molecule type" value="Genomic_DNA"/>
</dbReference>
<proteinExistence type="predicted"/>
<dbReference type="InterPro" id="IPR010282">
    <property type="entry name" value="Uncharacterised_HutD/Ves"/>
</dbReference>
<reference evidence="1 2" key="1">
    <citation type="journal article" date="2001" name="Nature">
        <title>Complete genome sequence of Salmonella enterica serovar Typhimurium LT2.</title>
        <authorList>
            <person name="McClelland M."/>
            <person name="Sanderson K.E."/>
            <person name="Spieth J."/>
            <person name="Clifton S.W."/>
            <person name="Latreille P."/>
            <person name="Courtney L."/>
            <person name="Porwollik S."/>
            <person name="Ali J."/>
            <person name="Dante M."/>
            <person name="Du F."/>
            <person name="Hou S."/>
            <person name="Layman D."/>
            <person name="Leonard S."/>
            <person name="Nguyen C."/>
            <person name="Scott K."/>
            <person name="Holmes A."/>
            <person name="Grewal N."/>
            <person name="Mulvaney E."/>
            <person name="Ryan E."/>
            <person name="Sun H."/>
            <person name="Florea L."/>
            <person name="Miller W."/>
            <person name="Stoneking T."/>
            <person name="Nhan M."/>
            <person name="Waterston R."/>
            <person name="Wilson R.K."/>
        </authorList>
    </citation>
    <scope>NUCLEOTIDE SEQUENCE [LARGE SCALE GENOMIC DNA]</scope>
    <source>
        <strain evidence="2">ATCC 700721 / MGH 78578</strain>
    </source>
</reference>
<protein>
    <recommendedName>
        <fullName evidence="3">HutD family protein</fullName>
    </recommendedName>
</protein>
<dbReference type="PaxDb" id="272620-KPN_01285"/>
<accession>A6T7Z7</accession>
<dbReference type="EnsemblBacteria" id="ABR76718">
    <property type="protein sequence ID" value="ABR76718"/>
    <property type="gene ID" value="KPN_01285"/>
</dbReference>
<reference evidence="1 2" key="2">
    <citation type="submission" date="2006-09" db="EMBL/GenBank/DDBJ databases">
        <authorList>
            <consortium name="The Klebsiella pneumonia Genome Sequencing Project"/>
            <person name="McClelland M."/>
            <person name="Sanderson E.K."/>
            <person name="Spieth J."/>
            <person name="Clifton W.S."/>
            <person name="Latreille P."/>
            <person name="Sabo A."/>
            <person name="Pepin K."/>
            <person name="Bhonagiri V."/>
            <person name="Porwollik S."/>
            <person name="Ali J."/>
            <person name="Wilson R.K."/>
        </authorList>
    </citation>
    <scope>NUCLEOTIDE SEQUENCE [LARGE SCALE GENOMIC DNA]</scope>
    <source>
        <strain evidence="2">ATCC 700721 / MGH 78578</strain>
    </source>
</reference>
<dbReference type="Pfam" id="PF05962">
    <property type="entry name" value="HutD"/>
    <property type="match status" value="1"/>
</dbReference>
<dbReference type="HOGENOM" id="CLU_090931_5_0_6"/>
<gene>
    <name evidence="1" type="ORF">KPN_01285</name>
</gene>
<dbReference type="SUPFAM" id="SSF51182">
    <property type="entry name" value="RmlC-like cupins"/>
    <property type="match status" value="1"/>
</dbReference>
<evidence type="ECO:0000313" key="1">
    <source>
        <dbReference type="EMBL" id="ABR76718.1"/>
    </source>
</evidence>
<dbReference type="KEGG" id="kpn:KPN_01285"/>
<name>A6T7Z7_KLEP7</name>
<sequence length="183" mass="19561">MLPMMVPFQLSTLPVTPWKNGGGETREIICVPAPDAPFLWRASIATLQADGPFSPFPGVDRVITLLAGQPLRLCGENIDQPLALWQPWAFPGEWALSSVGIVAPGLDFNIMTQRGRASATVQVVSDLQCPASEGVAYVLQGEWDLAGRRCAAGSGLCWRGGSPRNLRPVGSNGRLLLAEIALK</sequence>